<feature type="transmembrane region" description="Helical" evidence="1">
    <location>
        <begin position="77"/>
        <end position="97"/>
    </location>
</feature>
<keyword evidence="1" id="KW-0472">Membrane</keyword>
<keyword evidence="1" id="KW-0812">Transmembrane</keyword>
<keyword evidence="1" id="KW-1133">Transmembrane helix</keyword>
<comment type="caution">
    <text evidence="2">The sequence shown here is derived from an EMBL/GenBank/DDBJ whole genome shotgun (WGS) entry which is preliminary data.</text>
</comment>
<accession>A0ABR9WBL2</accession>
<evidence type="ECO:0000313" key="3">
    <source>
        <dbReference type="Proteomes" id="UP000634134"/>
    </source>
</evidence>
<protein>
    <submittedName>
        <fullName evidence="2">Uncharacterized protein</fullName>
    </submittedName>
</protein>
<dbReference type="Proteomes" id="UP000634134">
    <property type="component" value="Unassembled WGS sequence"/>
</dbReference>
<gene>
    <name evidence="2" type="ORF">IEE83_13330</name>
</gene>
<evidence type="ECO:0000313" key="2">
    <source>
        <dbReference type="EMBL" id="MBE9462863.1"/>
    </source>
</evidence>
<name>A0ABR9WBL2_9BACT</name>
<organism evidence="2 3">
    <name type="scientific">Dyadobacter subterraneus</name>
    <dbReference type="NCBI Taxonomy" id="2773304"/>
    <lineage>
        <taxon>Bacteria</taxon>
        <taxon>Pseudomonadati</taxon>
        <taxon>Bacteroidota</taxon>
        <taxon>Cytophagia</taxon>
        <taxon>Cytophagales</taxon>
        <taxon>Spirosomataceae</taxon>
        <taxon>Dyadobacter</taxon>
    </lineage>
</organism>
<proteinExistence type="predicted"/>
<keyword evidence="3" id="KW-1185">Reference proteome</keyword>
<dbReference type="RefSeq" id="WP_194121036.1">
    <property type="nucleotide sequence ID" value="NZ_JACYGY010000001.1"/>
</dbReference>
<reference evidence="3" key="1">
    <citation type="submission" date="2023-07" db="EMBL/GenBank/DDBJ databases">
        <title>Dyadobacter sp. nov 'subterranea' isolated from contaminted grondwater.</title>
        <authorList>
            <person name="Szabo I."/>
            <person name="Al-Omari J."/>
            <person name="Szerdahelyi S.G."/>
            <person name="Rado J."/>
        </authorList>
    </citation>
    <scope>NUCLEOTIDE SEQUENCE [LARGE SCALE GENOMIC DNA]</scope>
    <source>
        <strain evidence="3">UP-52</strain>
    </source>
</reference>
<evidence type="ECO:0000256" key="1">
    <source>
        <dbReference type="SAM" id="Phobius"/>
    </source>
</evidence>
<sequence>MTKSEFEDLLLRFSKDECTKDENLQLRRWFRRIKVKRYMMLTDTERSLLEVKMLYEINRKIDANERPFPGNNLSGLLGTYLISAGIAAVLIMAIFLVKKYKSIGSLIKNEIPFELGHSTKKGLVFHEIAQKSNNDINKHK</sequence>
<dbReference type="EMBL" id="JACYGY010000001">
    <property type="protein sequence ID" value="MBE9462863.1"/>
    <property type="molecule type" value="Genomic_DNA"/>
</dbReference>